<dbReference type="PROSITE" id="PS51387">
    <property type="entry name" value="FAD_PCMH"/>
    <property type="match status" value="1"/>
</dbReference>
<keyword evidence="7 19" id="KW-0963">Cytoplasm</keyword>
<keyword evidence="16 19" id="KW-0961">Cell wall biogenesis/degradation</keyword>
<gene>
    <name evidence="19 21" type="primary">murB</name>
    <name evidence="21" type="ORF">NMK_2973</name>
</gene>
<keyword evidence="9 19" id="KW-0285">Flavoprotein</keyword>
<dbReference type="Gene3D" id="3.30.465.10">
    <property type="match status" value="1"/>
</dbReference>
<dbReference type="EMBL" id="BDOQ01000018">
    <property type="protein sequence ID" value="GBG15368.1"/>
    <property type="molecule type" value="Genomic_DNA"/>
</dbReference>
<evidence type="ECO:0000256" key="17">
    <source>
        <dbReference type="ARBA" id="ARBA00031026"/>
    </source>
</evidence>
<dbReference type="InterPro" id="IPR016169">
    <property type="entry name" value="FAD-bd_PCMH_sub2"/>
</dbReference>
<comment type="cofactor">
    <cofactor evidence="1 19">
        <name>FAD</name>
        <dbReference type="ChEBI" id="CHEBI:57692"/>
    </cofactor>
</comment>
<keyword evidence="13 19" id="KW-0573">Peptidoglycan synthesis</keyword>
<organism evidence="21 22">
    <name type="scientific">Novimethylophilus kurashikiensis</name>
    <dbReference type="NCBI Taxonomy" id="1825523"/>
    <lineage>
        <taxon>Bacteria</taxon>
        <taxon>Pseudomonadati</taxon>
        <taxon>Pseudomonadota</taxon>
        <taxon>Betaproteobacteria</taxon>
        <taxon>Nitrosomonadales</taxon>
        <taxon>Methylophilaceae</taxon>
        <taxon>Novimethylophilus</taxon>
    </lineage>
</organism>
<evidence type="ECO:0000256" key="8">
    <source>
        <dbReference type="ARBA" id="ARBA00022618"/>
    </source>
</evidence>
<dbReference type="GO" id="GO:0009252">
    <property type="term" value="P:peptidoglycan biosynthetic process"/>
    <property type="evidence" value="ECO:0007669"/>
    <property type="project" value="UniProtKB-UniRule"/>
</dbReference>
<dbReference type="PANTHER" id="PTHR21071:SF4">
    <property type="entry name" value="UDP-N-ACETYLENOLPYRUVOYLGLUCOSAMINE REDUCTASE"/>
    <property type="match status" value="1"/>
</dbReference>
<dbReference type="GO" id="GO:0071555">
    <property type="term" value="P:cell wall organization"/>
    <property type="evidence" value="ECO:0007669"/>
    <property type="project" value="UniProtKB-KW"/>
</dbReference>
<evidence type="ECO:0000256" key="14">
    <source>
        <dbReference type="ARBA" id="ARBA00023002"/>
    </source>
</evidence>
<evidence type="ECO:0000256" key="1">
    <source>
        <dbReference type="ARBA" id="ARBA00001974"/>
    </source>
</evidence>
<comment type="pathway">
    <text evidence="4 19">Cell wall biogenesis; peptidoglycan biosynthesis.</text>
</comment>
<dbReference type="GO" id="GO:0008360">
    <property type="term" value="P:regulation of cell shape"/>
    <property type="evidence" value="ECO:0007669"/>
    <property type="project" value="UniProtKB-KW"/>
</dbReference>
<dbReference type="SUPFAM" id="SSF56194">
    <property type="entry name" value="Uridine diphospho-N-Acetylenolpyruvylglucosamine reductase, MurB, C-terminal domain"/>
    <property type="match status" value="1"/>
</dbReference>
<comment type="subcellular location">
    <subcellularLocation>
        <location evidence="3 19">Cytoplasm</location>
    </subcellularLocation>
</comment>
<keyword evidence="8 19" id="KW-0132">Cell division</keyword>
<comment type="caution">
    <text evidence="21">The sequence shown here is derived from an EMBL/GenBank/DDBJ whole genome shotgun (WGS) entry which is preliminary data.</text>
</comment>
<dbReference type="GO" id="GO:0008762">
    <property type="term" value="F:UDP-N-acetylmuramate dehydrogenase activity"/>
    <property type="evidence" value="ECO:0007669"/>
    <property type="project" value="UniProtKB-UniRule"/>
</dbReference>
<evidence type="ECO:0000256" key="13">
    <source>
        <dbReference type="ARBA" id="ARBA00022984"/>
    </source>
</evidence>
<reference evidence="21 22" key="1">
    <citation type="journal article" date="2018" name="Environ. Microbiol.">
        <title>Isolation and genomic characterization of Novimethylophilus kurashikiensis gen. nov. sp. nov., a new lanthanide-dependent methylotrophic species of Methylophilaceae.</title>
        <authorList>
            <person name="Lv H."/>
            <person name="Sahin N."/>
            <person name="Tani A."/>
        </authorList>
    </citation>
    <scope>NUCLEOTIDE SEQUENCE [LARGE SCALE GENOMIC DNA]</scope>
    <source>
        <strain evidence="21 22">La2-4</strain>
    </source>
</reference>
<dbReference type="InterPro" id="IPR036318">
    <property type="entry name" value="FAD-bd_PCMH-like_sf"/>
</dbReference>
<keyword evidence="10 19" id="KW-0274">FAD</keyword>
<evidence type="ECO:0000256" key="19">
    <source>
        <dbReference type="HAMAP-Rule" id="MF_00037"/>
    </source>
</evidence>
<evidence type="ECO:0000256" key="5">
    <source>
        <dbReference type="ARBA" id="ARBA00012518"/>
    </source>
</evidence>
<keyword evidence="22" id="KW-1185">Reference proteome</keyword>
<evidence type="ECO:0000256" key="4">
    <source>
        <dbReference type="ARBA" id="ARBA00004752"/>
    </source>
</evidence>
<evidence type="ECO:0000256" key="11">
    <source>
        <dbReference type="ARBA" id="ARBA00022857"/>
    </source>
</evidence>
<evidence type="ECO:0000256" key="10">
    <source>
        <dbReference type="ARBA" id="ARBA00022827"/>
    </source>
</evidence>
<dbReference type="OrthoDB" id="9804753at2"/>
<evidence type="ECO:0000313" key="21">
    <source>
        <dbReference type="EMBL" id="GBG15368.1"/>
    </source>
</evidence>
<dbReference type="HAMAP" id="MF_00037">
    <property type="entry name" value="MurB"/>
    <property type="match status" value="1"/>
</dbReference>
<dbReference type="AlphaFoldDB" id="A0A2R5FCS9"/>
<evidence type="ECO:0000256" key="3">
    <source>
        <dbReference type="ARBA" id="ARBA00004496"/>
    </source>
</evidence>
<protein>
    <recommendedName>
        <fullName evidence="6 19">UDP-N-acetylenolpyruvoylglucosamine reductase</fullName>
        <ecNumber evidence="5 19">1.3.1.98</ecNumber>
    </recommendedName>
    <alternativeName>
        <fullName evidence="17 19">UDP-N-acetylmuramate dehydrogenase</fullName>
    </alternativeName>
</protein>
<comment type="catalytic activity">
    <reaction evidence="18 19">
        <text>UDP-N-acetyl-alpha-D-muramate + NADP(+) = UDP-N-acetyl-3-O-(1-carboxyvinyl)-alpha-D-glucosamine + NADPH + H(+)</text>
        <dbReference type="Rhea" id="RHEA:12248"/>
        <dbReference type="ChEBI" id="CHEBI:15378"/>
        <dbReference type="ChEBI" id="CHEBI:57783"/>
        <dbReference type="ChEBI" id="CHEBI:58349"/>
        <dbReference type="ChEBI" id="CHEBI:68483"/>
        <dbReference type="ChEBI" id="CHEBI:70757"/>
        <dbReference type="EC" id="1.3.1.98"/>
    </reaction>
</comment>
<accession>A0A2R5FCS9</accession>
<evidence type="ECO:0000256" key="6">
    <source>
        <dbReference type="ARBA" id="ARBA00015188"/>
    </source>
</evidence>
<comment type="function">
    <text evidence="2 19">Cell wall formation.</text>
</comment>
<evidence type="ECO:0000256" key="9">
    <source>
        <dbReference type="ARBA" id="ARBA00022630"/>
    </source>
</evidence>
<dbReference type="SUPFAM" id="SSF56176">
    <property type="entry name" value="FAD-binding/transporter-associated domain-like"/>
    <property type="match status" value="1"/>
</dbReference>
<dbReference type="InterPro" id="IPR016166">
    <property type="entry name" value="FAD-bd_PCMH"/>
</dbReference>
<dbReference type="EC" id="1.3.1.98" evidence="5 19"/>
<dbReference type="InterPro" id="IPR003170">
    <property type="entry name" value="MurB"/>
</dbReference>
<dbReference type="Pfam" id="PF01565">
    <property type="entry name" value="FAD_binding_4"/>
    <property type="match status" value="1"/>
</dbReference>
<comment type="similarity">
    <text evidence="19">Belongs to the MurB family.</text>
</comment>
<feature type="active site" evidence="19">
    <location>
        <position position="284"/>
    </location>
</feature>
<dbReference type="NCBIfam" id="TIGR00179">
    <property type="entry name" value="murB"/>
    <property type="match status" value="1"/>
</dbReference>
<proteinExistence type="inferred from homology"/>
<dbReference type="GO" id="GO:0071949">
    <property type="term" value="F:FAD binding"/>
    <property type="evidence" value="ECO:0007669"/>
    <property type="project" value="InterPro"/>
</dbReference>
<keyword evidence="12 19" id="KW-0133">Cell shape</keyword>
<evidence type="ECO:0000256" key="2">
    <source>
        <dbReference type="ARBA" id="ARBA00003921"/>
    </source>
</evidence>
<sequence length="305" mass="33536">MKLQGQLMLDEPMSRHTSWRTGGKADRLYIPAGWEDLSTFLQSLPHGEPVYFVGLGSNLLVRDGGVRGTVVMLHGGALDTLRMDQGRVYAEAGVTCAKLAKFAAKQHLHGAEFLAGIPGTVGGALAMNAGCHGGETWDVVHRALTMDRNGQVFERTQVDLEIGYRHVGLPGEEWFIAAWFELPAGEATEAEQKIKQLLAKRLETQPLNLPNAGSVFRNPEGDYAARLIESCGLKGYRIGDAQVSEKHANFIVNIGEARAADVEVLIGHVHDTVLEKTGFDLQREVKIIGEERRVRRRIRNAKPLQ</sequence>
<dbReference type="InterPro" id="IPR006094">
    <property type="entry name" value="Oxid_FAD_bind_N"/>
</dbReference>
<dbReference type="InterPro" id="IPR016167">
    <property type="entry name" value="FAD-bd_PCMH_sub1"/>
</dbReference>
<dbReference type="Gene3D" id="3.30.43.10">
    <property type="entry name" value="Uridine Diphospho-n-acetylenolpyruvylglucosamine Reductase, domain 2"/>
    <property type="match status" value="1"/>
</dbReference>
<feature type="domain" description="FAD-binding PCMH-type" evidence="20">
    <location>
        <begin position="21"/>
        <end position="197"/>
    </location>
</feature>
<evidence type="ECO:0000256" key="12">
    <source>
        <dbReference type="ARBA" id="ARBA00022960"/>
    </source>
</evidence>
<dbReference type="UniPathway" id="UPA00219"/>
<evidence type="ECO:0000256" key="7">
    <source>
        <dbReference type="ARBA" id="ARBA00022490"/>
    </source>
</evidence>
<feature type="active site" description="Proton donor" evidence="19">
    <location>
        <position position="214"/>
    </location>
</feature>
<keyword evidence="15 19" id="KW-0131">Cell cycle</keyword>
<keyword evidence="14 19" id="KW-0560">Oxidoreductase</keyword>
<dbReference type="GO" id="GO:0051301">
    <property type="term" value="P:cell division"/>
    <property type="evidence" value="ECO:0007669"/>
    <property type="project" value="UniProtKB-KW"/>
</dbReference>
<evidence type="ECO:0000313" key="22">
    <source>
        <dbReference type="Proteomes" id="UP000245081"/>
    </source>
</evidence>
<evidence type="ECO:0000256" key="18">
    <source>
        <dbReference type="ARBA" id="ARBA00048914"/>
    </source>
</evidence>
<dbReference type="Gene3D" id="3.90.78.10">
    <property type="entry name" value="UDP-N-acetylenolpyruvoylglucosamine reductase, C-terminal domain"/>
    <property type="match status" value="1"/>
</dbReference>
<evidence type="ECO:0000256" key="16">
    <source>
        <dbReference type="ARBA" id="ARBA00023316"/>
    </source>
</evidence>
<dbReference type="GO" id="GO:0005829">
    <property type="term" value="C:cytosol"/>
    <property type="evidence" value="ECO:0007669"/>
    <property type="project" value="TreeGrafter"/>
</dbReference>
<feature type="active site" evidence="19">
    <location>
        <position position="165"/>
    </location>
</feature>
<dbReference type="Pfam" id="PF02873">
    <property type="entry name" value="MurB_C"/>
    <property type="match status" value="1"/>
</dbReference>
<dbReference type="NCBIfam" id="NF010480">
    <property type="entry name" value="PRK13905.1"/>
    <property type="match status" value="1"/>
</dbReference>
<dbReference type="InterPro" id="IPR011601">
    <property type="entry name" value="MurB_C"/>
</dbReference>
<dbReference type="PANTHER" id="PTHR21071">
    <property type="entry name" value="UDP-N-ACETYLENOLPYRUVOYLGLUCOSAMINE REDUCTASE"/>
    <property type="match status" value="1"/>
</dbReference>
<evidence type="ECO:0000259" key="20">
    <source>
        <dbReference type="PROSITE" id="PS51387"/>
    </source>
</evidence>
<dbReference type="Proteomes" id="UP000245081">
    <property type="component" value="Unassembled WGS sequence"/>
</dbReference>
<keyword evidence="11 19" id="KW-0521">NADP</keyword>
<name>A0A2R5FCS9_9PROT</name>
<dbReference type="InterPro" id="IPR036635">
    <property type="entry name" value="MurB_C_sf"/>
</dbReference>
<dbReference type="RefSeq" id="WP_109016519.1">
    <property type="nucleotide sequence ID" value="NZ_BDOQ01000018.1"/>
</dbReference>
<evidence type="ECO:0000256" key="15">
    <source>
        <dbReference type="ARBA" id="ARBA00023306"/>
    </source>
</evidence>